<keyword evidence="2 7" id="KW-0813">Transport</keyword>
<dbReference type="EMBL" id="LYPC01000019">
    <property type="protein sequence ID" value="OCT14624.1"/>
    <property type="molecule type" value="Genomic_DNA"/>
</dbReference>
<comment type="caution">
    <text evidence="9">The sequence shown here is derived from an EMBL/GenBank/DDBJ whole genome shotgun (WGS) entry which is preliminary data.</text>
</comment>
<dbReference type="PANTHER" id="PTHR43005">
    <property type="entry name" value="BLR7065 PROTEIN"/>
    <property type="match status" value="1"/>
</dbReference>
<dbReference type="PROSITE" id="PS50928">
    <property type="entry name" value="ABC_TM1"/>
    <property type="match status" value="1"/>
</dbReference>
<keyword evidence="4 7" id="KW-0812">Transmembrane</keyword>
<gene>
    <name evidence="9" type="ORF">A8709_17075</name>
</gene>
<organism evidence="9 10">
    <name type="scientific">Paenibacillus pectinilyticus</name>
    <dbReference type="NCBI Taxonomy" id="512399"/>
    <lineage>
        <taxon>Bacteria</taxon>
        <taxon>Bacillati</taxon>
        <taxon>Bacillota</taxon>
        <taxon>Bacilli</taxon>
        <taxon>Bacillales</taxon>
        <taxon>Paenibacillaceae</taxon>
        <taxon>Paenibacillus</taxon>
    </lineage>
</organism>
<protein>
    <recommendedName>
        <fullName evidence="8">ABC transmembrane type-1 domain-containing protein</fullName>
    </recommendedName>
</protein>
<name>A0A1C1A260_9BACL</name>
<evidence type="ECO:0000256" key="7">
    <source>
        <dbReference type="RuleBase" id="RU363032"/>
    </source>
</evidence>
<evidence type="ECO:0000256" key="2">
    <source>
        <dbReference type="ARBA" id="ARBA00022448"/>
    </source>
</evidence>
<keyword evidence="6 7" id="KW-0472">Membrane</keyword>
<feature type="transmembrane region" description="Helical" evidence="7">
    <location>
        <begin position="151"/>
        <end position="175"/>
    </location>
</feature>
<dbReference type="Gene3D" id="1.10.3720.10">
    <property type="entry name" value="MetI-like"/>
    <property type="match status" value="1"/>
</dbReference>
<feature type="transmembrane region" description="Helical" evidence="7">
    <location>
        <begin position="249"/>
        <end position="274"/>
    </location>
</feature>
<accession>A0A1C1A260</accession>
<evidence type="ECO:0000313" key="9">
    <source>
        <dbReference type="EMBL" id="OCT14624.1"/>
    </source>
</evidence>
<feature type="transmembrane region" description="Helical" evidence="7">
    <location>
        <begin position="65"/>
        <end position="86"/>
    </location>
</feature>
<dbReference type="Pfam" id="PF00528">
    <property type="entry name" value="BPD_transp_1"/>
    <property type="match status" value="1"/>
</dbReference>
<dbReference type="CDD" id="cd06261">
    <property type="entry name" value="TM_PBP2"/>
    <property type="match status" value="1"/>
</dbReference>
<sequence>MALLFILPTAYLLVKTFVYPVYQTIVWSFYQYNLMEGSGSFYVGFKNYLDVLKSADFQLSMNRTLVFTVLSVVLELFFGFISALLLNQTFKGRSFFRAIIIIPWALLTLVNGLTWQWLLTPGYGGITVVLHQLHLLAPDVNPVWLADSSHLIYFVILADVWKMTPFITIILLAGLQSISSDLYEAAMLDGAGFWKKIRYITIPQIAPSVMMALVLRTMGAFKVYDVLTVFTGDATTSVSYLTFNNAFRYFFLGKASAMACMTAIVILLLAIIYIRMLNKKED</sequence>
<proteinExistence type="inferred from homology"/>
<keyword evidence="3" id="KW-1003">Cell membrane</keyword>
<dbReference type="InterPro" id="IPR000515">
    <property type="entry name" value="MetI-like"/>
</dbReference>
<dbReference type="GO" id="GO:0055085">
    <property type="term" value="P:transmembrane transport"/>
    <property type="evidence" value="ECO:0007669"/>
    <property type="project" value="InterPro"/>
</dbReference>
<dbReference type="STRING" id="512399.A8709_17075"/>
<feature type="domain" description="ABC transmembrane type-1" evidence="8">
    <location>
        <begin position="61"/>
        <end position="273"/>
    </location>
</feature>
<evidence type="ECO:0000256" key="4">
    <source>
        <dbReference type="ARBA" id="ARBA00022692"/>
    </source>
</evidence>
<evidence type="ECO:0000259" key="8">
    <source>
        <dbReference type="PROSITE" id="PS50928"/>
    </source>
</evidence>
<reference evidence="10" key="1">
    <citation type="submission" date="2016-05" db="EMBL/GenBank/DDBJ databases">
        <title>Paenibacillus oryzae. sp. nov., isolated from the rice root.</title>
        <authorList>
            <person name="Zhang J."/>
            <person name="Zhang X."/>
        </authorList>
    </citation>
    <scope>NUCLEOTIDE SEQUENCE [LARGE SCALE GENOMIC DNA]</scope>
    <source>
        <strain evidence="10">KCTC13222</strain>
    </source>
</reference>
<keyword evidence="5 7" id="KW-1133">Transmembrane helix</keyword>
<dbReference type="PANTHER" id="PTHR43005:SF1">
    <property type="entry name" value="SPERMIDINE_PUTRESCINE TRANSPORT SYSTEM PERMEASE PROTEIN"/>
    <property type="match status" value="1"/>
</dbReference>
<evidence type="ECO:0000256" key="6">
    <source>
        <dbReference type="ARBA" id="ARBA00023136"/>
    </source>
</evidence>
<feature type="transmembrane region" description="Helical" evidence="7">
    <location>
        <begin position="196"/>
        <end position="215"/>
    </location>
</feature>
<feature type="transmembrane region" description="Helical" evidence="7">
    <location>
        <begin position="98"/>
        <end position="118"/>
    </location>
</feature>
<dbReference type="GO" id="GO:0005886">
    <property type="term" value="C:plasma membrane"/>
    <property type="evidence" value="ECO:0007669"/>
    <property type="project" value="UniProtKB-SubCell"/>
</dbReference>
<evidence type="ECO:0000256" key="1">
    <source>
        <dbReference type="ARBA" id="ARBA00004651"/>
    </source>
</evidence>
<comment type="subcellular location">
    <subcellularLocation>
        <location evidence="1 7">Cell membrane</location>
        <topology evidence="1 7">Multi-pass membrane protein</topology>
    </subcellularLocation>
</comment>
<evidence type="ECO:0000256" key="3">
    <source>
        <dbReference type="ARBA" id="ARBA00022475"/>
    </source>
</evidence>
<evidence type="ECO:0000256" key="5">
    <source>
        <dbReference type="ARBA" id="ARBA00022989"/>
    </source>
</evidence>
<keyword evidence="10" id="KW-1185">Reference proteome</keyword>
<dbReference type="Proteomes" id="UP000093309">
    <property type="component" value="Unassembled WGS sequence"/>
</dbReference>
<evidence type="ECO:0000313" key="10">
    <source>
        <dbReference type="Proteomes" id="UP000093309"/>
    </source>
</evidence>
<comment type="similarity">
    <text evidence="7">Belongs to the binding-protein-dependent transport system permease family.</text>
</comment>
<dbReference type="AlphaFoldDB" id="A0A1C1A260"/>
<dbReference type="InterPro" id="IPR035906">
    <property type="entry name" value="MetI-like_sf"/>
</dbReference>
<dbReference type="SUPFAM" id="SSF161098">
    <property type="entry name" value="MetI-like"/>
    <property type="match status" value="1"/>
</dbReference>